<sequence length="98" mass="11717">TRARQADIGEAQWEMARQDAMSKWTAAMSWDREKYYTTFKESARRFGIEQEKIDRAFGLDVRRVELAFKSWSCRNCPSLASMEVSQISTHFRRYYGFW</sequence>
<evidence type="ECO:0000313" key="1">
    <source>
        <dbReference type="EMBL" id="GFP29054.1"/>
    </source>
</evidence>
<dbReference type="RefSeq" id="WP_219855789.1">
    <property type="nucleotide sequence ID" value="NZ_BLRY01000603.1"/>
</dbReference>
<gene>
    <name evidence="1" type="ORF">HKBW3S33_02470</name>
</gene>
<organism evidence="1 2">
    <name type="scientific">Candidatus Hakubella thermalkaliphila</name>
    <dbReference type="NCBI Taxonomy" id="2754717"/>
    <lineage>
        <taxon>Bacteria</taxon>
        <taxon>Bacillati</taxon>
        <taxon>Actinomycetota</taxon>
        <taxon>Actinomycetota incertae sedis</taxon>
        <taxon>Candidatus Hakubellales</taxon>
        <taxon>Candidatus Hakubellaceae</taxon>
        <taxon>Candidatus Hakubella</taxon>
    </lineage>
</organism>
<accession>A0A6V8PBQ2</accession>
<dbReference type="Proteomes" id="UP000591948">
    <property type="component" value="Unassembled WGS sequence"/>
</dbReference>
<evidence type="ECO:0000313" key="2">
    <source>
        <dbReference type="Proteomes" id="UP000591948"/>
    </source>
</evidence>
<proteinExistence type="predicted"/>
<name>A0A6V8PBQ2_9ACTN</name>
<protein>
    <submittedName>
        <fullName evidence="1">Uncharacterized protein</fullName>
    </submittedName>
</protein>
<reference evidence="1 2" key="1">
    <citation type="journal article" date="2020" name="Front. Microbiol.">
        <title>Single-cell genomics of novel Actinobacteria with the Wood-Ljungdahl pathway discovered in a serpentinizing system.</title>
        <authorList>
            <person name="Merino N."/>
            <person name="Kawai M."/>
            <person name="Boyd E.S."/>
            <person name="Colman D.R."/>
            <person name="McGlynn S.E."/>
            <person name="Nealson K.H."/>
            <person name="Kurokawa K."/>
            <person name="Hongoh Y."/>
        </authorList>
    </citation>
    <scope>NUCLEOTIDE SEQUENCE [LARGE SCALE GENOMIC DNA]</scope>
    <source>
        <strain evidence="1 2">S33</strain>
    </source>
</reference>
<comment type="caution">
    <text evidence="1">The sequence shown here is derived from an EMBL/GenBank/DDBJ whole genome shotgun (WGS) entry which is preliminary data.</text>
</comment>
<dbReference type="AlphaFoldDB" id="A0A6V8PBQ2"/>
<dbReference type="EMBL" id="BLRY01000603">
    <property type="protein sequence ID" value="GFP29054.1"/>
    <property type="molecule type" value="Genomic_DNA"/>
</dbReference>
<keyword evidence="2" id="KW-1185">Reference proteome</keyword>
<feature type="non-terminal residue" evidence="1">
    <location>
        <position position="1"/>
    </location>
</feature>